<dbReference type="SUPFAM" id="SSF142921">
    <property type="entry name" value="WGR domain-like"/>
    <property type="match status" value="1"/>
</dbReference>
<dbReference type="CDD" id="cd07996">
    <property type="entry name" value="WGR_MMR_like"/>
    <property type="match status" value="1"/>
</dbReference>
<dbReference type="Pfam" id="PF05406">
    <property type="entry name" value="WGR"/>
    <property type="match status" value="1"/>
</dbReference>
<dbReference type="InterPro" id="IPR049809">
    <property type="entry name" value="YehF/YfeS-like_WGR"/>
</dbReference>
<sequence>MKPLVQLDLFPIDLHLQRIDSAKNMRRFYVARIEPNLFGEWCVVRRWGRIGARGQQKTEWFDNAGRAHDALGRVARGKRRRGYK</sequence>
<evidence type="ECO:0000259" key="1">
    <source>
        <dbReference type="PROSITE" id="PS51977"/>
    </source>
</evidence>
<name>A0A6L9MMP9_9HYPH</name>
<dbReference type="PROSITE" id="PS51977">
    <property type="entry name" value="WGR"/>
    <property type="match status" value="1"/>
</dbReference>
<comment type="caution">
    <text evidence="2">The sequence shown here is derived from an EMBL/GenBank/DDBJ whole genome shotgun (WGS) entry which is preliminary data.</text>
</comment>
<reference evidence="2 3" key="1">
    <citation type="submission" date="2020-01" db="EMBL/GenBank/DDBJ databases">
        <title>Genomes of bacteria type strains.</title>
        <authorList>
            <person name="Chen J."/>
            <person name="Zhu S."/>
            <person name="Chen J."/>
        </authorList>
    </citation>
    <scope>NUCLEOTIDE SEQUENCE [LARGE SCALE GENOMIC DNA]</scope>
    <source>
        <strain evidence="2 3">KCTC 52919</strain>
    </source>
</reference>
<organism evidence="2 3">
    <name type="scientific">Aurantimonas aggregata</name>
    <dbReference type="NCBI Taxonomy" id="2047720"/>
    <lineage>
        <taxon>Bacteria</taxon>
        <taxon>Pseudomonadati</taxon>
        <taxon>Pseudomonadota</taxon>
        <taxon>Alphaproteobacteria</taxon>
        <taxon>Hyphomicrobiales</taxon>
        <taxon>Aurantimonadaceae</taxon>
        <taxon>Aurantimonas</taxon>
    </lineage>
</organism>
<dbReference type="SMART" id="SM00773">
    <property type="entry name" value="WGR"/>
    <property type="match status" value="1"/>
</dbReference>
<gene>
    <name evidence="2" type="ORF">GTW51_21095</name>
</gene>
<dbReference type="EMBL" id="JAAAMJ010000030">
    <property type="protein sequence ID" value="NDV89169.1"/>
    <property type="molecule type" value="Genomic_DNA"/>
</dbReference>
<keyword evidence="3" id="KW-1185">Reference proteome</keyword>
<proteinExistence type="predicted"/>
<protein>
    <submittedName>
        <fullName evidence="2">WGR domain-containing protein</fullName>
    </submittedName>
</protein>
<feature type="domain" description="WGR" evidence="1">
    <location>
        <begin position="1"/>
        <end position="84"/>
    </location>
</feature>
<dbReference type="InterPro" id="IPR008893">
    <property type="entry name" value="WGR_domain"/>
</dbReference>
<dbReference type="Proteomes" id="UP000476332">
    <property type="component" value="Unassembled WGS sequence"/>
</dbReference>
<accession>A0A6L9MMP9</accession>
<evidence type="ECO:0000313" key="3">
    <source>
        <dbReference type="Proteomes" id="UP000476332"/>
    </source>
</evidence>
<dbReference type="InterPro" id="IPR036930">
    <property type="entry name" value="WGR_dom_sf"/>
</dbReference>
<evidence type="ECO:0000313" key="2">
    <source>
        <dbReference type="EMBL" id="NDV89169.1"/>
    </source>
</evidence>
<dbReference type="Gene3D" id="2.20.140.10">
    <property type="entry name" value="WGR domain"/>
    <property type="match status" value="1"/>
</dbReference>
<dbReference type="AlphaFoldDB" id="A0A6L9MMP9"/>
<dbReference type="RefSeq" id="WP_163046022.1">
    <property type="nucleotide sequence ID" value="NZ_JAAAMJ010000030.1"/>
</dbReference>